<accession>A0AAD5NEF3</accession>
<evidence type="ECO:0000313" key="2">
    <source>
        <dbReference type="EMBL" id="KAI9153198.1"/>
    </source>
</evidence>
<gene>
    <name evidence="2" type="ORF">LWI28_007560</name>
</gene>
<organism evidence="2 3">
    <name type="scientific">Acer negundo</name>
    <name type="common">Box elder</name>
    <dbReference type="NCBI Taxonomy" id="4023"/>
    <lineage>
        <taxon>Eukaryota</taxon>
        <taxon>Viridiplantae</taxon>
        <taxon>Streptophyta</taxon>
        <taxon>Embryophyta</taxon>
        <taxon>Tracheophyta</taxon>
        <taxon>Spermatophyta</taxon>
        <taxon>Magnoliopsida</taxon>
        <taxon>eudicotyledons</taxon>
        <taxon>Gunneridae</taxon>
        <taxon>Pentapetalae</taxon>
        <taxon>rosids</taxon>
        <taxon>malvids</taxon>
        <taxon>Sapindales</taxon>
        <taxon>Sapindaceae</taxon>
        <taxon>Hippocastanoideae</taxon>
        <taxon>Acereae</taxon>
        <taxon>Acer</taxon>
    </lineage>
</organism>
<feature type="region of interest" description="Disordered" evidence="1">
    <location>
        <begin position="49"/>
        <end position="86"/>
    </location>
</feature>
<evidence type="ECO:0000313" key="3">
    <source>
        <dbReference type="Proteomes" id="UP001064489"/>
    </source>
</evidence>
<dbReference type="Proteomes" id="UP001064489">
    <property type="component" value="Chromosome 11"/>
</dbReference>
<dbReference type="AlphaFoldDB" id="A0AAD5NEF3"/>
<keyword evidence="3" id="KW-1185">Reference proteome</keyword>
<sequence length="127" mass="13197">MISAPADVGDGEKSETKKVLIVNVAMTDEPKAVVSEGSMKEASINRRYLHDKGGTPPQTIHLNRGISSASTSGMISAPADVGDGEKSETKKVLIVNVAMTDEPKAVVSEGSMKEASINVSSGAINEI</sequence>
<reference evidence="2" key="2">
    <citation type="submission" date="2023-02" db="EMBL/GenBank/DDBJ databases">
        <authorList>
            <person name="Swenson N.G."/>
            <person name="Wegrzyn J.L."/>
            <person name="Mcevoy S.L."/>
        </authorList>
    </citation>
    <scope>NUCLEOTIDE SEQUENCE</scope>
    <source>
        <strain evidence="2">91603</strain>
        <tissue evidence="2">Leaf</tissue>
    </source>
</reference>
<reference evidence="2" key="1">
    <citation type="journal article" date="2022" name="Plant J.">
        <title>Strategies of tolerance reflected in two North American maple genomes.</title>
        <authorList>
            <person name="McEvoy S.L."/>
            <person name="Sezen U.U."/>
            <person name="Trouern-Trend A."/>
            <person name="McMahon S.M."/>
            <person name="Schaberg P.G."/>
            <person name="Yang J."/>
            <person name="Wegrzyn J.L."/>
            <person name="Swenson N.G."/>
        </authorList>
    </citation>
    <scope>NUCLEOTIDE SEQUENCE</scope>
    <source>
        <strain evidence="2">91603</strain>
    </source>
</reference>
<feature type="compositionally biased region" description="Polar residues" evidence="1">
    <location>
        <begin position="56"/>
        <end position="74"/>
    </location>
</feature>
<protein>
    <submittedName>
        <fullName evidence="2">Uncharacterized protein</fullName>
    </submittedName>
</protein>
<name>A0AAD5NEF3_ACENE</name>
<comment type="caution">
    <text evidence="2">The sequence shown here is derived from an EMBL/GenBank/DDBJ whole genome shotgun (WGS) entry which is preliminary data.</text>
</comment>
<dbReference type="EMBL" id="JAJSOW010000108">
    <property type="protein sequence ID" value="KAI9153198.1"/>
    <property type="molecule type" value="Genomic_DNA"/>
</dbReference>
<proteinExistence type="predicted"/>
<evidence type="ECO:0000256" key="1">
    <source>
        <dbReference type="SAM" id="MobiDB-lite"/>
    </source>
</evidence>